<dbReference type="PATRIC" id="fig|1432052.3.peg.5482"/>
<dbReference type="RefSeq" id="WP_009254779.1">
    <property type="nucleotide sequence ID" value="NZ_DAWDRA010000209.1"/>
</dbReference>
<feature type="transmembrane region" description="Helical" evidence="5">
    <location>
        <begin position="29"/>
        <end position="53"/>
    </location>
</feature>
<comment type="similarity">
    <text evidence="5">Belongs to the binding-protein-dependent transport system permease family.</text>
</comment>
<evidence type="ECO:0000313" key="8">
    <source>
        <dbReference type="Proteomes" id="UP000095003"/>
    </source>
</evidence>
<dbReference type="PROSITE" id="PS50928">
    <property type="entry name" value="ABC_TM1"/>
    <property type="match status" value="1"/>
</dbReference>
<accession>A0A1E3AKH5</accession>
<proteinExistence type="inferred from homology"/>
<feature type="transmembrane region" description="Helical" evidence="5">
    <location>
        <begin position="96"/>
        <end position="115"/>
    </location>
</feature>
<evidence type="ECO:0000259" key="6">
    <source>
        <dbReference type="PROSITE" id="PS50928"/>
    </source>
</evidence>
<evidence type="ECO:0000256" key="1">
    <source>
        <dbReference type="ARBA" id="ARBA00004141"/>
    </source>
</evidence>
<dbReference type="EMBL" id="MCGI01000005">
    <property type="protein sequence ID" value="ODM09202.1"/>
    <property type="molecule type" value="Genomic_DNA"/>
</dbReference>
<feature type="domain" description="ABC transmembrane type-1" evidence="6">
    <location>
        <begin position="93"/>
        <end position="309"/>
    </location>
</feature>
<protein>
    <submittedName>
        <fullName evidence="7">Putative multiple-sugar transport system permease YteP</fullName>
    </submittedName>
</protein>
<dbReference type="GO" id="GO:0055085">
    <property type="term" value="P:transmembrane transport"/>
    <property type="evidence" value="ECO:0007669"/>
    <property type="project" value="InterPro"/>
</dbReference>
<dbReference type="PANTHER" id="PTHR43496:SF1">
    <property type="entry name" value="POLYGALACTURONAN_RHAMNOGALACTURONAN TRANSPORT SYSTEM PERMEASE PROTEIN YTEP"/>
    <property type="match status" value="1"/>
</dbReference>
<evidence type="ECO:0000256" key="5">
    <source>
        <dbReference type="RuleBase" id="RU363032"/>
    </source>
</evidence>
<keyword evidence="3 5" id="KW-1133">Transmembrane helix</keyword>
<evidence type="ECO:0000256" key="2">
    <source>
        <dbReference type="ARBA" id="ARBA00022692"/>
    </source>
</evidence>
<evidence type="ECO:0000313" key="7">
    <source>
        <dbReference type="EMBL" id="ODM09202.1"/>
    </source>
</evidence>
<dbReference type="Proteomes" id="UP000095003">
    <property type="component" value="Unassembled WGS sequence"/>
</dbReference>
<dbReference type="Pfam" id="PF00528">
    <property type="entry name" value="BPD_transp_1"/>
    <property type="match status" value="1"/>
</dbReference>
<gene>
    <name evidence="7" type="primary">yteP_83</name>
    <name evidence="7" type="ORF">BEH84_04952</name>
</gene>
<dbReference type="InterPro" id="IPR035906">
    <property type="entry name" value="MetI-like_sf"/>
</dbReference>
<dbReference type="GO" id="GO:0005886">
    <property type="term" value="C:plasma membrane"/>
    <property type="evidence" value="ECO:0007669"/>
    <property type="project" value="UniProtKB-SubCell"/>
</dbReference>
<dbReference type="InterPro" id="IPR000515">
    <property type="entry name" value="MetI-like"/>
</dbReference>
<keyword evidence="7" id="KW-0762">Sugar transport</keyword>
<keyword evidence="4 5" id="KW-0472">Membrane</keyword>
<name>A0A1E3AKH5_9FIRM</name>
<comment type="subcellular location">
    <subcellularLocation>
        <location evidence="5">Cell membrane</location>
        <topology evidence="5">Multi-pass membrane protein</topology>
    </subcellularLocation>
    <subcellularLocation>
        <location evidence="1">Membrane</location>
        <topology evidence="1">Multi-pass membrane protein</topology>
    </subcellularLocation>
</comment>
<feature type="transmembrane region" description="Helical" evidence="5">
    <location>
        <begin position="228"/>
        <end position="252"/>
    </location>
</feature>
<evidence type="ECO:0000256" key="4">
    <source>
        <dbReference type="ARBA" id="ARBA00023136"/>
    </source>
</evidence>
<keyword evidence="5" id="KW-0813">Transport</keyword>
<dbReference type="Gene3D" id="1.10.3720.10">
    <property type="entry name" value="MetI-like"/>
    <property type="match status" value="1"/>
</dbReference>
<organism evidence="7 8">
    <name type="scientific">Eisenbergiella tayi</name>
    <dbReference type="NCBI Taxonomy" id="1432052"/>
    <lineage>
        <taxon>Bacteria</taxon>
        <taxon>Bacillati</taxon>
        <taxon>Bacillota</taxon>
        <taxon>Clostridia</taxon>
        <taxon>Lachnospirales</taxon>
        <taxon>Lachnospiraceae</taxon>
        <taxon>Eisenbergiella</taxon>
    </lineage>
</organism>
<dbReference type="PANTHER" id="PTHR43496">
    <property type="entry name" value="PROTEIN LPLB"/>
    <property type="match status" value="1"/>
</dbReference>
<reference evidence="7 8" key="1">
    <citation type="submission" date="2016-07" db="EMBL/GenBank/DDBJ databases">
        <title>Characterization of isolates of Eisenbergiella tayi derived from blood cultures, using whole genome sequencing.</title>
        <authorList>
            <person name="Burdz T."/>
            <person name="Wiebe D."/>
            <person name="Huynh C."/>
            <person name="Bernard K."/>
        </authorList>
    </citation>
    <scope>NUCLEOTIDE SEQUENCE [LARGE SCALE GENOMIC DNA]</scope>
    <source>
        <strain evidence="7 8">NML 120489</strain>
    </source>
</reference>
<feature type="transmembrane region" description="Helical" evidence="5">
    <location>
        <begin position="135"/>
        <end position="153"/>
    </location>
</feature>
<sequence length="322" mass="36894">MIQQMAVKTNNRREQRKVRVRLMKRQRTLYLMLIPGILWALLFAYGPMAGLYMAFIDYQPSLGNFWSNFFGSEFVGLRWFRYFFSGQDFLNVLRNTLCSSILTLSIGFVIPIFIALALNEVRGRFFKRVVQTVSYLPYFISWVIAANIIVTLLSSEGLINQILIACGFIDEGIFFLQEGKRFWLIVALSNTWKDMGYNSIMYLAAISAINPELFEAAQVDGAGRLKQIWYILLPMLRPTILILLILSIGSLLNTGFDQYFLLGNSLNRQYSDVIDTYTFRYGIQNGMFSYASAVSMFKSVIAFLLVLTVNTISKKLEGSHLF</sequence>
<evidence type="ECO:0000256" key="3">
    <source>
        <dbReference type="ARBA" id="ARBA00022989"/>
    </source>
</evidence>
<dbReference type="AlphaFoldDB" id="A0A1E3AKH5"/>
<keyword evidence="2 5" id="KW-0812">Transmembrane</keyword>
<dbReference type="CDD" id="cd06261">
    <property type="entry name" value="TM_PBP2"/>
    <property type="match status" value="1"/>
</dbReference>
<feature type="transmembrane region" description="Helical" evidence="5">
    <location>
        <begin position="287"/>
        <end position="309"/>
    </location>
</feature>
<dbReference type="SUPFAM" id="SSF161098">
    <property type="entry name" value="MetI-like"/>
    <property type="match status" value="1"/>
</dbReference>
<comment type="caution">
    <text evidence="7">The sequence shown here is derived from an EMBL/GenBank/DDBJ whole genome shotgun (WGS) entry which is preliminary data.</text>
</comment>